<comment type="function">
    <text evidence="6">Part of the outer membrane protein assembly complex, which is involved in assembly and insertion of beta-barrel proteins into the outer membrane.</text>
</comment>
<dbReference type="Gene3D" id="1.25.40.10">
    <property type="entry name" value="Tetratricopeptide repeat domain"/>
    <property type="match status" value="1"/>
</dbReference>
<feature type="domain" description="Outer membrane lipoprotein BamD-like" evidence="8">
    <location>
        <begin position="46"/>
        <end position="251"/>
    </location>
</feature>
<dbReference type="SUPFAM" id="SSF48452">
    <property type="entry name" value="TPR-like"/>
    <property type="match status" value="1"/>
</dbReference>
<comment type="subcellular location">
    <subcellularLocation>
        <location evidence="6">Cell outer membrane</location>
        <topology evidence="6">Lipid-anchor</topology>
    </subcellularLocation>
</comment>
<dbReference type="Proteomes" id="UP001620405">
    <property type="component" value="Unassembled WGS sequence"/>
</dbReference>
<keyword evidence="4 6" id="KW-0998">Cell outer membrane</keyword>
<name>A0ABW8IRY2_9GAMM</name>
<dbReference type="HAMAP" id="MF_00922">
    <property type="entry name" value="OM_assembly_BamD"/>
    <property type="match status" value="1"/>
</dbReference>
<keyword evidence="1 6" id="KW-0732">Signal</keyword>
<evidence type="ECO:0000313" key="10">
    <source>
        <dbReference type="Proteomes" id="UP001620405"/>
    </source>
</evidence>
<dbReference type="PROSITE" id="PS51257">
    <property type="entry name" value="PROKAR_LIPOPROTEIN"/>
    <property type="match status" value="1"/>
</dbReference>
<dbReference type="NCBIfam" id="TIGR03302">
    <property type="entry name" value="OM_YfiO"/>
    <property type="match status" value="1"/>
</dbReference>
<comment type="subunit">
    <text evidence="6">Part of the Bam complex.</text>
</comment>
<evidence type="ECO:0000256" key="3">
    <source>
        <dbReference type="ARBA" id="ARBA00023139"/>
    </source>
</evidence>
<gene>
    <name evidence="6" type="primary">bamD</name>
    <name evidence="9" type="ORF">ISP13_01575</name>
</gene>
<evidence type="ECO:0000256" key="2">
    <source>
        <dbReference type="ARBA" id="ARBA00023136"/>
    </source>
</evidence>
<dbReference type="InterPro" id="IPR039565">
    <property type="entry name" value="BamD-like"/>
</dbReference>
<proteinExistence type="inferred from homology"/>
<evidence type="ECO:0000259" key="8">
    <source>
        <dbReference type="Pfam" id="PF13525"/>
    </source>
</evidence>
<accession>A0ABW8IRY2</accession>
<keyword evidence="10" id="KW-1185">Reference proteome</keyword>
<dbReference type="PANTHER" id="PTHR37423">
    <property type="entry name" value="SOLUBLE LYTIC MUREIN TRANSGLYCOSYLASE-RELATED"/>
    <property type="match status" value="1"/>
</dbReference>
<protein>
    <recommendedName>
        <fullName evidence="6">Outer membrane protein assembly factor BamD</fullName>
    </recommendedName>
</protein>
<evidence type="ECO:0000256" key="1">
    <source>
        <dbReference type="ARBA" id="ARBA00022729"/>
    </source>
</evidence>
<dbReference type="PANTHER" id="PTHR37423:SF1">
    <property type="entry name" value="OUTER MEMBRANE PROTEIN ASSEMBLY FACTOR BAMD"/>
    <property type="match status" value="1"/>
</dbReference>
<dbReference type="RefSeq" id="WP_284399399.1">
    <property type="nucleotide sequence ID" value="NZ_BSNQ01000003.1"/>
</dbReference>
<feature type="transmembrane region" description="Helical" evidence="7">
    <location>
        <begin position="12"/>
        <end position="33"/>
    </location>
</feature>
<dbReference type="Pfam" id="PF13525">
    <property type="entry name" value="YfiO"/>
    <property type="match status" value="1"/>
</dbReference>
<keyword evidence="2 6" id="KW-0472">Membrane</keyword>
<sequence>MRVTKLPAVPTSALKVLIVLVLALTMSACSWFRHNGDPLDTLPLPQLYAKAHNDLMHADYSAAEKAYQRLIARFPSGPFNQQAQLELAYAQYKNNKPDDAYSTVNRFIKANPLNDHVDYAYYLRGLINFDRTSGVIERAFASERTGAQTRRDQGFNLKAFDDFSELTRRFPDSAYSADARQRMIYLRNVLAQFEVNVADFYIRNKAYVAAADRAQYVIEHYQESPQAGDALAILCRSYLALGQKDLAAQTRSVLVLNYPDHPYLKDPKWPHSPSMLRKMIPFSGHY</sequence>
<keyword evidence="7" id="KW-0812">Transmembrane</keyword>
<evidence type="ECO:0000256" key="4">
    <source>
        <dbReference type="ARBA" id="ARBA00023237"/>
    </source>
</evidence>
<evidence type="ECO:0000256" key="6">
    <source>
        <dbReference type="HAMAP-Rule" id="MF_00922"/>
    </source>
</evidence>
<dbReference type="CDD" id="cd15830">
    <property type="entry name" value="BamD"/>
    <property type="match status" value="1"/>
</dbReference>
<comment type="similarity">
    <text evidence="6">Belongs to the BamD family.</text>
</comment>
<dbReference type="InterPro" id="IPR017689">
    <property type="entry name" value="BamD"/>
</dbReference>
<evidence type="ECO:0000313" key="9">
    <source>
        <dbReference type="EMBL" id="MFK2872205.1"/>
    </source>
</evidence>
<organism evidence="9 10">
    <name type="scientific">Dyella lipolytica</name>
    <dbReference type="NCBI Taxonomy" id="1867835"/>
    <lineage>
        <taxon>Bacteria</taxon>
        <taxon>Pseudomonadati</taxon>
        <taxon>Pseudomonadota</taxon>
        <taxon>Gammaproteobacteria</taxon>
        <taxon>Lysobacterales</taxon>
        <taxon>Rhodanobacteraceae</taxon>
        <taxon>Dyella</taxon>
    </lineage>
</organism>
<keyword evidence="3 6" id="KW-0564">Palmitate</keyword>
<comment type="caution">
    <text evidence="9">The sequence shown here is derived from an EMBL/GenBank/DDBJ whole genome shotgun (WGS) entry which is preliminary data.</text>
</comment>
<keyword evidence="7" id="KW-1133">Transmembrane helix</keyword>
<dbReference type="EMBL" id="JADIKG010000009">
    <property type="protein sequence ID" value="MFK2872205.1"/>
    <property type="molecule type" value="Genomic_DNA"/>
</dbReference>
<evidence type="ECO:0000256" key="7">
    <source>
        <dbReference type="SAM" id="Phobius"/>
    </source>
</evidence>
<reference evidence="9 10" key="1">
    <citation type="submission" date="2020-10" db="EMBL/GenBank/DDBJ databases">
        <title>Phylogeny of dyella-like bacteria.</title>
        <authorList>
            <person name="Fu J."/>
        </authorList>
    </citation>
    <scope>NUCLEOTIDE SEQUENCE [LARGE SCALE GENOMIC DNA]</scope>
    <source>
        <strain evidence="9 10">DHOB07</strain>
    </source>
</reference>
<evidence type="ECO:0000256" key="5">
    <source>
        <dbReference type="ARBA" id="ARBA00023288"/>
    </source>
</evidence>
<dbReference type="InterPro" id="IPR011990">
    <property type="entry name" value="TPR-like_helical_dom_sf"/>
</dbReference>
<keyword evidence="5 6" id="KW-0449">Lipoprotein</keyword>